<evidence type="ECO:0000313" key="1">
    <source>
        <dbReference type="EMBL" id="MCQ4925037.1"/>
    </source>
</evidence>
<reference evidence="1 2" key="1">
    <citation type="submission" date="2022-06" db="EMBL/GenBank/DDBJ databases">
        <title>Isolation of gut microbiota from human fecal samples.</title>
        <authorList>
            <person name="Pamer E.G."/>
            <person name="Barat B."/>
            <person name="Waligurski E."/>
            <person name="Medina S."/>
            <person name="Paddock L."/>
            <person name="Mostad J."/>
        </authorList>
    </citation>
    <scope>NUCLEOTIDE SEQUENCE [LARGE SCALE GENOMIC DNA]</scope>
    <source>
        <strain evidence="1 2">DFI.7.95</strain>
    </source>
</reference>
<evidence type="ECO:0000313" key="2">
    <source>
        <dbReference type="Proteomes" id="UP001524478"/>
    </source>
</evidence>
<evidence type="ECO:0008006" key="3">
    <source>
        <dbReference type="Google" id="ProtNLM"/>
    </source>
</evidence>
<accession>A0ABT1SGI8</accession>
<organism evidence="1 2">
    <name type="scientific">Tissierella carlieri</name>
    <dbReference type="NCBI Taxonomy" id="689904"/>
    <lineage>
        <taxon>Bacteria</taxon>
        <taxon>Bacillati</taxon>
        <taxon>Bacillota</taxon>
        <taxon>Tissierellia</taxon>
        <taxon>Tissierellales</taxon>
        <taxon>Tissierellaceae</taxon>
        <taxon>Tissierella</taxon>
    </lineage>
</organism>
<sequence>MNKFLILFLIVLLLGSLNINKTMHKEINHIIDSNFTIMKEESNLVKVKITDIEYISEREVVKSETNRGLRFIPNGSIIQTIPTYNTDNRYDIIPEEYLVHFELNNNVYSVNDKDLFKKIKQNEINIGDIISLNEVKGWNKKGALIVHYFN</sequence>
<protein>
    <recommendedName>
        <fullName evidence="3">G5 domain-containing protein</fullName>
    </recommendedName>
</protein>
<name>A0ABT1SGI8_9FIRM</name>
<dbReference type="RefSeq" id="WP_256312628.1">
    <property type="nucleotide sequence ID" value="NZ_JANGAC010000017.1"/>
</dbReference>
<comment type="caution">
    <text evidence="1">The sequence shown here is derived from an EMBL/GenBank/DDBJ whole genome shotgun (WGS) entry which is preliminary data.</text>
</comment>
<keyword evidence="2" id="KW-1185">Reference proteome</keyword>
<dbReference type="Proteomes" id="UP001524478">
    <property type="component" value="Unassembled WGS sequence"/>
</dbReference>
<gene>
    <name evidence="1" type="ORF">NE686_18190</name>
</gene>
<proteinExistence type="predicted"/>
<dbReference type="EMBL" id="JANGAC010000017">
    <property type="protein sequence ID" value="MCQ4925037.1"/>
    <property type="molecule type" value="Genomic_DNA"/>
</dbReference>